<sequence length="77" mass="8931">MNIGHTAVGGNLRSELQIQLENHKNEMHALRKEMEDAIRKQDEDTKRELEMAEHELEMAKHRLEEQTAILSRGLPSN</sequence>
<evidence type="ECO:0000313" key="2">
    <source>
        <dbReference type="EMBL" id="KAF5327547.1"/>
    </source>
</evidence>
<evidence type="ECO:0000256" key="1">
    <source>
        <dbReference type="SAM" id="MobiDB-lite"/>
    </source>
</evidence>
<reference evidence="2 3" key="1">
    <citation type="journal article" date="2020" name="ISME J.">
        <title>Uncovering the hidden diversity of litter-decomposition mechanisms in mushroom-forming fungi.</title>
        <authorList>
            <person name="Floudas D."/>
            <person name="Bentzer J."/>
            <person name="Ahren D."/>
            <person name="Johansson T."/>
            <person name="Persson P."/>
            <person name="Tunlid A."/>
        </authorList>
    </citation>
    <scope>NUCLEOTIDE SEQUENCE [LARGE SCALE GENOMIC DNA]</scope>
    <source>
        <strain evidence="2 3">CBS 101986</strain>
    </source>
</reference>
<keyword evidence="3" id="KW-1185">Reference proteome</keyword>
<evidence type="ECO:0000313" key="3">
    <source>
        <dbReference type="Proteomes" id="UP000567179"/>
    </source>
</evidence>
<dbReference type="Proteomes" id="UP000567179">
    <property type="component" value="Unassembled WGS sequence"/>
</dbReference>
<comment type="caution">
    <text evidence="2">The sequence shown here is derived from an EMBL/GenBank/DDBJ whole genome shotgun (WGS) entry which is preliminary data.</text>
</comment>
<gene>
    <name evidence="2" type="ORF">D9619_004174</name>
</gene>
<name>A0A8H5BSI3_9AGAR</name>
<accession>A0A8H5BSI3</accession>
<dbReference type="AlphaFoldDB" id="A0A8H5BSI3"/>
<dbReference type="OrthoDB" id="8954335at2759"/>
<proteinExistence type="predicted"/>
<protein>
    <submittedName>
        <fullName evidence="2">Uncharacterized protein</fullName>
    </submittedName>
</protein>
<feature type="region of interest" description="Disordered" evidence="1">
    <location>
        <begin position="58"/>
        <end position="77"/>
    </location>
</feature>
<dbReference type="EMBL" id="JAACJJ010000014">
    <property type="protein sequence ID" value="KAF5327547.1"/>
    <property type="molecule type" value="Genomic_DNA"/>
</dbReference>
<organism evidence="2 3">
    <name type="scientific">Psilocybe cf. subviscida</name>
    <dbReference type="NCBI Taxonomy" id="2480587"/>
    <lineage>
        <taxon>Eukaryota</taxon>
        <taxon>Fungi</taxon>
        <taxon>Dikarya</taxon>
        <taxon>Basidiomycota</taxon>
        <taxon>Agaricomycotina</taxon>
        <taxon>Agaricomycetes</taxon>
        <taxon>Agaricomycetidae</taxon>
        <taxon>Agaricales</taxon>
        <taxon>Agaricineae</taxon>
        <taxon>Strophariaceae</taxon>
        <taxon>Psilocybe</taxon>
    </lineage>
</organism>